<keyword evidence="3" id="KW-1185">Reference proteome</keyword>
<feature type="transmembrane region" description="Helical" evidence="1">
    <location>
        <begin position="23"/>
        <end position="43"/>
    </location>
</feature>
<dbReference type="PANTHER" id="PTHR28026">
    <property type="entry name" value="DUF962 DOMAIN PROTEIN (AFU_ORTHOLOGUE AFUA_8G05310)"/>
    <property type="match status" value="1"/>
</dbReference>
<evidence type="ECO:0000313" key="3">
    <source>
        <dbReference type="Proteomes" id="UP000321638"/>
    </source>
</evidence>
<evidence type="ECO:0000313" key="2">
    <source>
        <dbReference type="EMBL" id="TXL70923.1"/>
    </source>
</evidence>
<comment type="caution">
    <text evidence="2">The sequence shown here is derived from an EMBL/GenBank/DDBJ whole genome shotgun (WGS) entry which is preliminary data.</text>
</comment>
<dbReference type="OrthoDB" id="5515308at2"/>
<accession>A0A5C8PB56</accession>
<dbReference type="EMBL" id="VDUZ01000051">
    <property type="protein sequence ID" value="TXL70923.1"/>
    <property type="molecule type" value="Genomic_DNA"/>
</dbReference>
<name>A0A5C8PB56_9HYPH</name>
<dbReference type="GO" id="GO:0046521">
    <property type="term" value="P:sphingoid catabolic process"/>
    <property type="evidence" value="ECO:0007669"/>
    <property type="project" value="TreeGrafter"/>
</dbReference>
<proteinExistence type="predicted"/>
<keyword evidence="1" id="KW-1133">Transmembrane helix</keyword>
<dbReference type="InterPro" id="IPR009305">
    <property type="entry name" value="Mpo1-like"/>
</dbReference>
<sequence>MGSFFVRQLASYAAVHRDPRNKLTHFIGIPTIVFSLLLVLALWHIPAGGMVITGALLVGALAVLGWMALDLGVGLAMAIVMAVLWLAAEGLAAALGPAGTWIASGALFVGGWILQFLGHHYEGRRPALLDNLFQAFIGPMFLVAEAMVVLGWRRDLQAAMTHTAVTPR</sequence>
<evidence type="ECO:0000256" key="1">
    <source>
        <dbReference type="SAM" id="Phobius"/>
    </source>
</evidence>
<reference evidence="2 3" key="1">
    <citation type="submission" date="2019-06" db="EMBL/GenBank/DDBJ databases">
        <title>New taxonomy in bacterial strain CC-CFT640, isolated from vineyard.</title>
        <authorList>
            <person name="Lin S.-Y."/>
            <person name="Tsai C.-F."/>
            <person name="Young C.-C."/>
        </authorList>
    </citation>
    <scope>NUCLEOTIDE SEQUENCE [LARGE SCALE GENOMIC DNA]</scope>
    <source>
        <strain evidence="2 3">CC-CFT640</strain>
    </source>
</reference>
<dbReference type="GO" id="GO:0016020">
    <property type="term" value="C:membrane"/>
    <property type="evidence" value="ECO:0007669"/>
    <property type="project" value="GOC"/>
</dbReference>
<protein>
    <submittedName>
        <fullName evidence="2">DUF962 domain-containing protein</fullName>
    </submittedName>
</protein>
<dbReference type="Proteomes" id="UP000321638">
    <property type="component" value="Unassembled WGS sequence"/>
</dbReference>
<dbReference type="AlphaFoldDB" id="A0A5C8PB56"/>
<dbReference type="RefSeq" id="WP_147851147.1">
    <property type="nucleotide sequence ID" value="NZ_VDUZ01000051.1"/>
</dbReference>
<dbReference type="Pfam" id="PF06127">
    <property type="entry name" value="Mpo1-like"/>
    <property type="match status" value="1"/>
</dbReference>
<feature type="transmembrane region" description="Helical" evidence="1">
    <location>
        <begin position="133"/>
        <end position="152"/>
    </location>
</feature>
<dbReference type="PANTHER" id="PTHR28026:SF9">
    <property type="entry name" value="2-HYDROXY-PALMITIC ACID DIOXYGENASE MPO1"/>
    <property type="match status" value="1"/>
</dbReference>
<keyword evidence="1" id="KW-0472">Membrane</keyword>
<keyword evidence="1" id="KW-0812">Transmembrane</keyword>
<gene>
    <name evidence="2" type="ORF">FHP25_32365</name>
</gene>
<organism evidence="2 3">
    <name type="scientific">Vineibacter terrae</name>
    <dbReference type="NCBI Taxonomy" id="2586908"/>
    <lineage>
        <taxon>Bacteria</taxon>
        <taxon>Pseudomonadati</taxon>
        <taxon>Pseudomonadota</taxon>
        <taxon>Alphaproteobacteria</taxon>
        <taxon>Hyphomicrobiales</taxon>
        <taxon>Vineibacter</taxon>
    </lineage>
</organism>
<feature type="transmembrane region" description="Helical" evidence="1">
    <location>
        <begin position="101"/>
        <end position="121"/>
    </location>
</feature>